<dbReference type="Gene3D" id="3.90.550.10">
    <property type="entry name" value="Spore Coat Polysaccharide Biosynthesis Protein SpsA, Chain A"/>
    <property type="match status" value="1"/>
</dbReference>
<evidence type="ECO:0000256" key="4">
    <source>
        <dbReference type="ARBA" id="ARBA00022679"/>
    </source>
</evidence>
<dbReference type="Pfam" id="PF00535">
    <property type="entry name" value="Glycos_transf_2"/>
    <property type="match status" value="1"/>
</dbReference>
<dbReference type="RefSeq" id="WP_089886898.1">
    <property type="nucleotide sequence ID" value="NZ_FNGV01000002.1"/>
</dbReference>
<dbReference type="STRING" id="192904.SAMN04488514_102473"/>
<dbReference type="InterPro" id="IPR026461">
    <property type="entry name" value="Trfase_2_rSAM/seldom_assoc"/>
</dbReference>
<feature type="domain" description="Glycosyltransferase 2-like" evidence="6">
    <location>
        <begin position="9"/>
        <end position="123"/>
    </location>
</feature>
<keyword evidence="2" id="KW-1003">Cell membrane</keyword>
<evidence type="ECO:0000313" key="8">
    <source>
        <dbReference type="Proteomes" id="UP000199440"/>
    </source>
</evidence>
<dbReference type="SUPFAM" id="SSF53448">
    <property type="entry name" value="Nucleotide-diphospho-sugar transferases"/>
    <property type="match status" value="1"/>
</dbReference>
<dbReference type="InterPro" id="IPR001173">
    <property type="entry name" value="Glyco_trans_2-like"/>
</dbReference>
<name>A0A1G9MDQ7_9FLAO</name>
<dbReference type="Proteomes" id="UP000199440">
    <property type="component" value="Unassembled WGS sequence"/>
</dbReference>
<dbReference type="OrthoDB" id="9810303at2"/>
<evidence type="ECO:0000259" key="6">
    <source>
        <dbReference type="Pfam" id="PF00535"/>
    </source>
</evidence>
<keyword evidence="8" id="KW-1185">Reference proteome</keyword>
<dbReference type="EMBL" id="FNGV01000002">
    <property type="protein sequence ID" value="SDL72121.1"/>
    <property type="molecule type" value="Genomic_DNA"/>
</dbReference>
<dbReference type="NCBIfam" id="TIGR04283">
    <property type="entry name" value="glyco_like_mftF"/>
    <property type="match status" value="1"/>
</dbReference>
<keyword evidence="4 7" id="KW-0808">Transferase</keyword>
<dbReference type="PANTHER" id="PTHR43646">
    <property type="entry name" value="GLYCOSYLTRANSFERASE"/>
    <property type="match status" value="1"/>
</dbReference>
<evidence type="ECO:0000256" key="1">
    <source>
        <dbReference type="ARBA" id="ARBA00004236"/>
    </source>
</evidence>
<evidence type="ECO:0000256" key="5">
    <source>
        <dbReference type="ARBA" id="ARBA00023136"/>
    </source>
</evidence>
<dbReference type="PANTHER" id="PTHR43646:SF2">
    <property type="entry name" value="GLYCOSYLTRANSFERASE 2-LIKE DOMAIN-CONTAINING PROTEIN"/>
    <property type="match status" value="1"/>
</dbReference>
<proteinExistence type="predicted"/>
<protein>
    <submittedName>
        <fullName evidence="7">Transferase 2, rSAM/selenodomain-associated</fullName>
    </submittedName>
</protein>
<comment type="subcellular location">
    <subcellularLocation>
        <location evidence="1">Cell membrane</location>
    </subcellularLocation>
</comment>
<keyword evidence="5" id="KW-0472">Membrane</keyword>
<evidence type="ECO:0000256" key="2">
    <source>
        <dbReference type="ARBA" id="ARBA00022475"/>
    </source>
</evidence>
<dbReference type="GO" id="GO:0016757">
    <property type="term" value="F:glycosyltransferase activity"/>
    <property type="evidence" value="ECO:0007669"/>
    <property type="project" value="UniProtKB-KW"/>
</dbReference>
<dbReference type="GO" id="GO:0005886">
    <property type="term" value="C:plasma membrane"/>
    <property type="evidence" value="ECO:0007669"/>
    <property type="project" value="UniProtKB-SubCell"/>
</dbReference>
<dbReference type="InterPro" id="IPR029044">
    <property type="entry name" value="Nucleotide-diphossugar_trans"/>
</dbReference>
<evidence type="ECO:0000256" key="3">
    <source>
        <dbReference type="ARBA" id="ARBA00022676"/>
    </source>
</evidence>
<gene>
    <name evidence="7" type="ORF">SAMN04488514_102473</name>
</gene>
<organism evidence="7 8">
    <name type="scientific">Kriegella aquimaris</name>
    <dbReference type="NCBI Taxonomy" id="192904"/>
    <lineage>
        <taxon>Bacteria</taxon>
        <taxon>Pseudomonadati</taxon>
        <taxon>Bacteroidota</taxon>
        <taxon>Flavobacteriia</taxon>
        <taxon>Flavobacteriales</taxon>
        <taxon>Flavobacteriaceae</taxon>
        <taxon>Kriegella</taxon>
    </lineage>
</organism>
<dbReference type="CDD" id="cd02522">
    <property type="entry name" value="GT_2_like_a"/>
    <property type="match status" value="1"/>
</dbReference>
<evidence type="ECO:0000313" key="7">
    <source>
        <dbReference type="EMBL" id="SDL72121.1"/>
    </source>
</evidence>
<sequence length="234" mass="26637">MKNRSLKISIIIPTLNEAIYISRLLVYLQEHSSAENIKEIIVVDGESSDDTAEIASDFGATVLYSSKGRSKQLNYGARRAKGQILYFLHADTFPPKNFDTYIMNAVAHRQAAGCFRMKFDSTSTFLRFFASLSAINHKICRGGDQSLFVTKSLFEKMRGFNEAYLIFEDSEFIGRLYSETKFKILPQKVITSARKYEKCGTLRLQYHFGVIHLKNILGAGPDQLYDYYSSKITL</sequence>
<dbReference type="AlphaFoldDB" id="A0A1G9MDQ7"/>
<keyword evidence="3" id="KW-0328">Glycosyltransferase</keyword>
<accession>A0A1G9MDQ7</accession>
<reference evidence="7 8" key="1">
    <citation type="submission" date="2016-10" db="EMBL/GenBank/DDBJ databases">
        <authorList>
            <person name="de Groot N.N."/>
        </authorList>
    </citation>
    <scope>NUCLEOTIDE SEQUENCE [LARGE SCALE GENOMIC DNA]</scope>
    <source>
        <strain evidence="7 8">DSM 19886</strain>
    </source>
</reference>